<dbReference type="PROSITE" id="PS01283">
    <property type="entry name" value="TBOX_1"/>
    <property type="match status" value="1"/>
</dbReference>
<evidence type="ECO:0000256" key="7">
    <source>
        <dbReference type="SAM" id="MobiDB-lite"/>
    </source>
</evidence>
<organism evidence="9 10">
    <name type="scientific">Pomacea canaliculata</name>
    <name type="common">Golden apple snail</name>
    <dbReference type="NCBI Taxonomy" id="400727"/>
    <lineage>
        <taxon>Eukaryota</taxon>
        <taxon>Metazoa</taxon>
        <taxon>Spiralia</taxon>
        <taxon>Lophotrochozoa</taxon>
        <taxon>Mollusca</taxon>
        <taxon>Gastropoda</taxon>
        <taxon>Caenogastropoda</taxon>
        <taxon>Architaenioglossa</taxon>
        <taxon>Ampullarioidea</taxon>
        <taxon>Ampullariidae</taxon>
        <taxon>Pomacea</taxon>
    </lineage>
</organism>
<keyword evidence="3 6" id="KW-0238">DNA-binding</keyword>
<dbReference type="SUPFAM" id="SSF49417">
    <property type="entry name" value="p53-like transcription factors"/>
    <property type="match status" value="1"/>
</dbReference>
<evidence type="ECO:0000256" key="6">
    <source>
        <dbReference type="PROSITE-ProRule" id="PRU00201"/>
    </source>
</evidence>
<evidence type="ECO:0000256" key="1">
    <source>
        <dbReference type="ARBA" id="ARBA00004123"/>
    </source>
</evidence>
<dbReference type="OrthoDB" id="7442607at2759"/>
<sequence>MSTITKFDDQIKEKLAEDRQTCQSPYRLQDVVTSHLTCRVSAEPSAVMRLVTKTTLEWSRFDEPMSAGISGGVDKLFSRIQTRPPSLQELPPVLCQVLRTFIHSNRWATTILRTLSSPRSFMQSQAASDQPPNRSTFAPPPKESGYIPAPPPPPPPASPAAAAAATPSGYQQNAYAGLPRHGVENFISRPLANYPQPAVSHYPSLPVMELMETRHQPTAYRPPTEASTAARYNSMFFRNGTGERYSRFQSPLAIQTAGGAMFEDDLMSGRRAFPLSHGLVPTPQFSFGFPMHSPHDPMSLAAVGQSQQFGSYPHLPAPDPKRMLGGVGMGVGMATSPDAADKNIKITLENRDLWSRFHALGTEMIITKTGRRNFQPSKCLSRLDPHRQYIHAWGYRTRRRLAATNTTLDWVVTGKEPHMPGRLYTHPDSPASGSHWMKTARYLPQAELTNNNLDQTDM</sequence>
<dbReference type="GO" id="GO:0000978">
    <property type="term" value="F:RNA polymerase II cis-regulatory region sequence-specific DNA binding"/>
    <property type="evidence" value="ECO:0007669"/>
    <property type="project" value="InterPro"/>
</dbReference>
<name>A0A2T7PH14_POMCA</name>
<evidence type="ECO:0000313" key="9">
    <source>
        <dbReference type="EMBL" id="PVD32723.1"/>
    </source>
</evidence>
<comment type="caution">
    <text evidence="9">The sequence shown here is derived from an EMBL/GenBank/DDBJ whole genome shotgun (WGS) entry which is preliminary data.</text>
</comment>
<reference evidence="9 10" key="1">
    <citation type="submission" date="2018-04" db="EMBL/GenBank/DDBJ databases">
        <title>The genome of golden apple snail Pomacea canaliculata provides insight into stress tolerance and invasive adaptation.</title>
        <authorList>
            <person name="Liu C."/>
            <person name="Liu B."/>
            <person name="Ren Y."/>
            <person name="Zhang Y."/>
            <person name="Wang H."/>
            <person name="Li S."/>
            <person name="Jiang F."/>
            <person name="Yin L."/>
            <person name="Zhang G."/>
            <person name="Qian W."/>
            <person name="Fan W."/>
        </authorList>
    </citation>
    <scope>NUCLEOTIDE SEQUENCE [LARGE SCALE GENOMIC DNA]</scope>
    <source>
        <strain evidence="9">SZHN2017</strain>
        <tissue evidence="9">Muscle</tissue>
    </source>
</reference>
<dbReference type="AlphaFoldDB" id="A0A2T7PH14"/>
<evidence type="ECO:0000259" key="8">
    <source>
        <dbReference type="PROSITE" id="PS50252"/>
    </source>
</evidence>
<comment type="caution">
    <text evidence="6">Lacks conserved residue(s) required for the propagation of feature annotation.</text>
</comment>
<evidence type="ECO:0000256" key="2">
    <source>
        <dbReference type="ARBA" id="ARBA00023015"/>
    </source>
</evidence>
<keyword evidence="2" id="KW-0805">Transcription regulation</keyword>
<evidence type="ECO:0000256" key="3">
    <source>
        <dbReference type="ARBA" id="ARBA00023125"/>
    </source>
</evidence>
<dbReference type="PRINTS" id="PR00937">
    <property type="entry name" value="TBOX"/>
</dbReference>
<accession>A0A2T7PH14</accession>
<feature type="compositionally biased region" description="Polar residues" evidence="7">
    <location>
        <begin position="121"/>
        <end position="136"/>
    </location>
</feature>
<dbReference type="EMBL" id="PZQS01000004">
    <property type="protein sequence ID" value="PVD32723.1"/>
    <property type="molecule type" value="Genomic_DNA"/>
</dbReference>
<feature type="domain" description="T-box" evidence="8">
    <location>
        <begin position="348"/>
        <end position="458"/>
    </location>
</feature>
<comment type="subcellular location">
    <subcellularLocation>
        <location evidence="1 6">Nucleus</location>
    </subcellularLocation>
</comment>
<dbReference type="SMART" id="SM00425">
    <property type="entry name" value="TBOX"/>
    <property type="match status" value="1"/>
</dbReference>
<dbReference type="GO" id="GO:0001708">
    <property type="term" value="P:cell fate specification"/>
    <property type="evidence" value="ECO:0007669"/>
    <property type="project" value="TreeGrafter"/>
</dbReference>
<gene>
    <name evidence="9" type="ORF">C0Q70_08168</name>
</gene>
<evidence type="ECO:0000256" key="5">
    <source>
        <dbReference type="ARBA" id="ARBA00023242"/>
    </source>
</evidence>
<dbReference type="PANTHER" id="PTHR11267">
    <property type="entry name" value="T-BOX PROTEIN-RELATED"/>
    <property type="match status" value="1"/>
</dbReference>
<dbReference type="GO" id="GO:0005634">
    <property type="term" value="C:nucleus"/>
    <property type="evidence" value="ECO:0007669"/>
    <property type="project" value="UniProtKB-SubCell"/>
</dbReference>
<dbReference type="InterPro" id="IPR001699">
    <property type="entry name" value="TF_T-box"/>
</dbReference>
<dbReference type="STRING" id="400727.A0A2T7PH14"/>
<proteinExistence type="predicted"/>
<feature type="region of interest" description="Disordered" evidence="7">
    <location>
        <begin position="121"/>
        <end position="166"/>
    </location>
</feature>
<dbReference type="Pfam" id="PF00907">
    <property type="entry name" value="T-box"/>
    <property type="match status" value="1"/>
</dbReference>
<dbReference type="GO" id="GO:0000981">
    <property type="term" value="F:DNA-binding transcription factor activity, RNA polymerase II-specific"/>
    <property type="evidence" value="ECO:0007669"/>
    <property type="project" value="TreeGrafter"/>
</dbReference>
<dbReference type="InterPro" id="IPR008967">
    <property type="entry name" value="p53-like_TF_DNA-bd_sf"/>
</dbReference>
<feature type="compositionally biased region" description="Pro residues" evidence="7">
    <location>
        <begin position="138"/>
        <end position="158"/>
    </location>
</feature>
<dbReference type="PROSITE" id="PS50252">
    <property type="entry name" value="TBOX_3"/>
    <property type="match status" value="1"/>
</dbReference>
<keyword evidence="5 6" id="KW-0539">Nucleus</keyword>
<evidence type="ECO:0000313" key="10">
    <source>
        <dbReference type="Proteomes" id="UP000245119"/>
    </source>
</evidence>
<dbReference type="GO" id="GO:0000785">
    <property type="term" value="C:chromatin"/>
    <property type="evidence" value="ECO:0007669"/>
    <property type="project" value="TreeGrafter"/>
</dbReference>
<dbReference type="InterPro" id="IPR018186">
    <property type="entry name" value="TF_T-box_CS"/>
</dbReference>
<dbReference type="GO" id="GO:0045893">
    <property type="term" value="P:positive regulation of DNA-templated transcription"/>
    <property type="evidence" value="ECO:0007669"/>
    <property type="project" value="InterPro"/>
</dbReference>
<dbReference type="Proteomes" id="UP000245119">
    <property type="component" value="Linkage Group LG4"/>
</dbReference>
<dbReference type="InterPro" id="IPR046360">
    <property type="entry name" value="T-box_DNA-bd"/>
</dbReference>
<keyword evidence="4" id="KW-0804">Transcription</keyword>
<keyword evidence="10" id="KW-1185">Reference proteome</keyword>
<dbReference type="PANTHER" id="PTHR11267:SF204">
    <property type="entry name" value="SPADETAIL"/>
    <property type="match status" value="1"/>
</dbReference>
<dbReference type="InterPro" id="IPR036960">
    <property type="entry name" value="T-box_sf"/>
</dbReference>
<evidence type="ECO:0000256" key="4">
    <source>
        <dbReference type="ARBA" id="ARBA00023163"/>
    </source>
</evidence>
<dbReference type="Gene3D" id="2.60.40.820">
    <property type="entry name" value="Transcription factor, T-box"/>
    <property type="match status" value="1"/>
</dbReference>
<protein>
    <recommendedName>
        <fullName evidence="8">T-box domain-containing protein</fullName>
    </recommendedName>
</protein>